<comment type="caution">
    <text evidence="2">The sequence shown here is derived from an EMBL/GenBank/DDBJ whole genome shotgun (WGS) entry which is preliminary data.</text>
</comment>
<dbReference type="EMBL" id="RQTK01000202">
    <property type="protein sequence ID" value="RUS84525.1"/>
    <property type="molecule type" value="Genomic_DNA"/>
</dbReference>
<feature type="region of interest" description="Disordered" evidence="1">
    <location>
        <begin position="72"/>
        <end position="94"/>
    </location>
</feature>
<keyword evidence="3" id="KW-1185">Reference proteome</keyword>
<feature type="region of interest" description="Disordered" evidence="1">
    <location>
        <begin position="494"/>
        <end position="649"/>
    </location>
</feature>
<feature type="compositionally biased region" description="Polar residues" evidence="1">
    <location>
        <begin position="77"/>
        <end position="94"/>
    </location>
</feature>
<feature type="region of interest" description="Disordered" evidence="1">
    <location>
        <begin position="425"/>
        <end position="472"/>
    </location>
</feature>
<feature type="region of interest" description="Disordered" evidence="1">
    <location>
        <begin position="264"/>
        <end position="290"/>
    </location>
</feature>
<feature type="compositionally biased region" description="Low complexity" evidence="1">
    <location>
        <begin position="429"/>
        <end position="472"/>
    </location>
</feature>
<feature type="compositionally biased region" description="Polar residues" evidence="1">
    <location>
        <begin position="142"/>
        <end position="156"/>
    </location>
</feature>
<feature type="compositionally biased region" description="Polar residues" evidence="1">
    <location>
        <begin position="549"/>
        <end position="558"/>
    </location>
</feature>
<reference evidence="2 3" key="1">
    <citation type="submission" date="2019-01" db="EMBL/GenBank/DDBJ databases">
        <title>A draft genome assembly of the solar-powered sea slug Elysia chlorotica.</title>
        <authorList>
            <person name="Cai H."/>
            <person name="Li Q."/>
            <person name="Fang X."/>
            <person name="Li J."/>
            <person name="Curtis N.E."/>
            <person name="Altenburger A."/>
            <person name="Shibata T."/>
            <person name="Feng M."/>
            <person name="Maeda T."/>
            <person name="Schwartz J.A."/>
            <person name="Shigenobu S."/>
            <person name="Lundholm N."/>
            <person name="Nishiyama T."/>
            <person name="Yang H."/>
            <person name="Hasebe M."/>
            <person name="Li S."/>
            <person name="Pierce S.K."/>
            <person name="Wang J."/>
        </authorList>
    </citation>
    <scope>NUCLEOTIDE SEQUENCE [LARGE SCALE GENOMIC DNA]</scope>
    <source>
        <strain evidence="2">EC2010</strain>
        <tissue evidence="2">Whole organism of an adult</tissue>
    </source>
</reference>
<evidence type="ECO:0000313" key="3">
    <source>
        <dbReference type="Proteomes" id="UP000271974"/>
    </source>
</evidence>
<evidence type="ECO:0000313" key="2">
    <source>
        <dbReference type="EMBL" id="RUS84525.1"/>
    </source>
</evidence>
<sequence length="649" mass="67212">MSLSEMLHGSSASSSFEDDNEENELDKGANSHRNAGENCLKPSDKQALARSSSFKANLKSFCRAIQGDSGDRAHAKSLTSDSARPSCLSSSKGNNRGPICGQSIVDGGTRADFFTVDALGAGFLGEACVEPARTGGRGPSPKSVSFSDGSLALSTKGNHGDGHNNNNNCNSGILPNNKVHPTNESVTCSDTGSLSPDVFAATGQRSPPPQPVQPASRAKGKNASGAEPQDFNDVFEVFHDTQSDVTCCSTFDLPMSSYIQSQMVERSSPLEPQSVLDRSSSSNPKEKSKCNEIDNYMREEKAAQARYLASVLPAAVLARATSEGSDASGESGDRTRGGQAARERLSGVSLDEQDLSRATAQDTPAVTLDSAHSCRAAPPLAARVLEKLTPCSSASGLASGLELAGCVGCAAISAPSLPAPPSPKIFLPSSSTSSTCSSSSSRAGSSPTRSNGSPPSLDLSAESSPRSSSSSAFSPLKMAGVSFFSYPACPAPLSSTPSAGPKPQAADKMTAPDTIPPNKSSTPRPASRVSPLCCSGPAEPSCKAPPASPLSNGVSNYCDQPAQLLRAPSKNKRITFVPDTNNHKAKVGPASDIPGMRMTPSHHGPGELRTNHQAVRSHKTNSNATGSRSAVKDSSKPDVDLYRQKETAL</sequence>
<proteinExistence type="predicted"/>
<feature type="compositionally biased region" description="Low complexity" evidence="1">
    <location>
        <begin position="163"/>
        <end position="177"/>
    </location>
</feature>
<accession>A0A433TSH5</accession>
<feature type="region of interest" description="Disordered" evidence="1">
    <location>
        <begin position="132"/>
        <end position="228"/>
    </location>
</feature>
<name>A0A433TSH5_ELYCH</name>
<feature type="region of interest" description="Disordered" evidence="1">
    <location>
        <begin position="321"/>
        <end position="357"/>
    </location>
</feature>
<protein>
    <submittedName>
        <fullName evidence="2">Uncharacterized protein</fullName>
    </submittedName>
</protein>
<gene>
    <name evidence="2" type="ORF">EGW08_007694</name>
</gene>
<feature type="region of interest" description="Disordered" evidence="1">
    <location>
        <begin position="1"/>
        <end position="44"/>
    </location>
</feature>
<dbReference type="Proteomes" id="UP000271974">
    <property type="component" value="Unassembled WGS sequence"/>
</dbReference>
<organism evidence="2 3">
    <name type="scientific">Elysia chlorotica</name>
    <name type="common">Eastern emerald elysia</name>
    <name type="synonym">Sea slug</name>
    <dbReference type="NCBI Taxonomy" id="188477"/>
    <lineage>
        <taxon>Eukaryota</taxon>
        <taxon>Metazoa</taxon>
        <taxon>Spiralia</taxon>
        <taxon>Lophotrochozoa</taxon>
        <taxon>Mollusca</taxon>
        <taxon>Gastropoda</taxon>
        <taxon>Heterobranchia</taxon>
        <taxon>Euthyneura</taxon>
        <taxon>Panpulmonata</taxon>
        <taxon>Sacoglossa</taxon>
        <taxon>Placobranchoidea</taxon>
        <taxon>Plakobranchidae</taxon>
        <taxon>Elysia</taxon>
    </lineage>
</organism>
<feature type="compositionally biased region" description="Polar residues" evidence="1">
    <location>
        <begin position="179"/>
        <end position="194"/>
    </location>
</feature>
<feature type="compositionally biased region" description="Basic and acidic residues" evidence="1">
    <location>
        <begin position="630"/>
        <end position="649"/>
    </location>
</feature>
<dbReference type="AlphaFoldDB" id="A0A433TSH5"/>
<feature type="compositionally biased region" description="Basic and acidic residues" evidence="1">
    <location>
        <begin position="331"/>
        <end position="345"/>
    </location>
</feature>
<evidence type="ECO:0000256" key="1">
    <source>
        <dbReference type="SAM" id="MobiDB-lite"/>
    </source>
</evidence>